<protein>
    <submittedName>
        <fullName evidence="4">Transglutaminase domain-containing protein</fullName>
    </submittedName>
</protein>
<dbReference type="SUPFAM" id="SSF54001">
    <property type="entry name" value="Cysteine proteinases"/>
    <property type="match status" value="1"/>
</dbReference>
<keyword evidence="1" id="KW-0472">Membrane</keyword>
<dbReference type="Proteomes" id="UP000545876">
    <property type="component" value="Unassembled WGS sequence"/>
</dbReference>
<dbReference type="PANTHER" id="PTHR33490">
    <property type="entry name" value="BLR5614 PROTEIN-RELATED"/>
    <property type="match status" value="1"/>
</dbReference>
<dbReference type="InterPro" id="IPR038765">
    <property type="entry name" value="Papain-like_cys_pep_sf"/>
</dbReference>
<feature type="chain" id="PRO_5032848154" evidence="2">
    <location>
        <begin position="26"/>
        <end position="625"/>
    </location>
</feature>
<evidence type="ECO:0000313" key="4">
    <source>
        <dbReference type="EMBL" id="NLD25101.1"/>
    </source>
</evidence>
<feature type="transmembrane region" description="Helical" evidence="1">
    <location>
        <begin position="576"/>
        <end position="597"/>
    </location>
</feature>
<dbReference type="SMART" id="SM00460">
    <property type="entry name" value="TGc"/>
    <property type="match status" value="1"/>
</dbReference>
<dbReference type="PANTHER" id="PTHR33490:SF6">
    <property type="entry name" value="SLL1049 PROTEIN"/>
    <property type="match status" value="1"/>
</dbReference>
<comment type="caution">
    <text evidence="4">The sequence shown here is derived from an EMBL/GenBank/DDBJ whole genome shotgun (WGS) entry which is preliminary data.</text>
</comment>
<feature type="domain" description="Transglutaminase-like" evidence="3">
    <location>
        <begin position="418"/>
        <end position="482"/>
    </location>
</feature>
<reference evidence="4 5" key="1">
    <citation type="journal article" date="2020" name="Biotechnol. Biofuels">
        <title>New insights from the biogas microbiome by comprehensive genome-resolved metagenomics of nearly 1600 species originating from multiple anaerobic digesters.</title>
        <authorList>
            <person name="Campanaro S."/>
            <person name="Treu L."/>
            <person name="Rodriguez-R L.M."/>
            <person name="Kovalovszki A."/>
            <person name="Ziels R.M."/>
            <person name="Maus I."/>
            <person name="Zhu X."/>
            <person name="Kougias P.G."/>
            <person name="Basile A."/>
            <person name="Luo G."/>
            <person name="Schluter A."/>
            <person name="Konstantinidis K.T."/>
            <person name="Angelidaki I."/>
        </authorList>
    </citation>
    <scope>NUCLEOTIDE SEQUENCE [LARGE SCALE GENOMIC DNA]</scope>
    <source>
        <strain evidence="4">AS06rmzACSIP_65</strain>
    </source>
</reference>
<sequence length="625" mass="71469">MKSKIIFLTIFAALLLSFLATPIIAQTTPDFSINTYTKIFYTTGQDFVTVTNEYERLVENSSFYFTKEGEKVFHIPDVSSIEEEVLKERDFKKNSLKVTDTKNNSVNFTVVELNMGEGMYIHIPFYRTTTKSLPYKIVLTYNTHDNVIKSGKLITLIASSLPIDTVFQKNDEKNKTTTEFNYNLSIIVDEKIPLLAKAYPRFSKEEKEGLTYYNFLAEDRINKPPTLEFGTSVVYKFELEYQTPKTDSLIPLKYSKLLKALSTNIFEISLPREFAETSQKVVIEEISPLPQKIYRDEEGNVLAIFEIPANKDDKIKITGYISSYQSEYNTSLKEPLNIDFKEYLEKIGKDNTNKRYLNPTKYWQINDPFIQETAQSLISDDGTLEDVINSTYQYINDTLTYDNNKANSENERIGAVSALTGGASVCMEYADSMIALLRAQGIPSRAAFGYTEITDTPKELIRHQWVQIWVPEFGWISIDPTYESNNRKIGQLIERVLWETFNDDSISNIYVYSINNLNNFDEKSFSIKLSSIEDIPDIEQKTYSDILPGVGIKESDKYTIGNWTNTFLKTTVLGRALLVSLPILVTLFVTITILVSIKLVKAKTSKTEISQKKELINKSIGRFTT</sequence>
<name>A0A847D095_9BACT</name>
<dbReference type="Pfam" id="PF01841">
    <property type="entry name" value="Transglut_core"/>
    <property type="match status" value="1"/>
</dbReference>
<accession>A0A847D095</accession>
<evidence type="ECO:0000313" key="5">
    <source>
        <dbReference type="Proteomes" id="UP000545876"/>
    </source>
</evidence>
<evidence type="ECO:0000256" key="2">
    <source>
        <dbReference type="SAM" id="SignalP"/>
    </source>
</evidence>
<dbReference type="Gene3D" id="3.10.620.30">
    <property type="match status" value="1"/>
</dbReference>
<dbReference type="AlphaFoldDB" id="A0A847D095"/>
<dbReference type="EMBL" id="JAAZBX010000001">
    <property type="protein sequence ID" value="NLD25101.1"/>
    <property type="molecule type" value="Genomic_DNA"/>
</dbReference>
<dbReference type="InterPro" id="IPR002931">
    <property type="entry name" value="Transglutaminase-like"/>
</dbReference>
<gene>
    <name evidence="4" type="ORF">GX656_00465</name>
</gene>
<keyword evidence="2" id="KW-0732">Signal</keyword>
<feature type="signal peptide" evidence="2">
    <location>
        <begin position="1"/>
        <end position="25"/>
    </location>
</feature>
<evidence type="ECO:0000259" key="3">
    <source>
        <dbReference type="SMART" id="SM00460"/>
    </source>
</evidence>
<evidence type="ECO:0000256" key="1">
    <source>
        <dbReference type="SAM" id="Phobius"/>
    </source>
</evidence>
<proteinExistence type="predicted"/>
<organism evidence="4 5">
    <name type="scientific">Candidatus Dojkabacteria bacterium</name>
    <dbReference type="NCBI Taxonomy" id="2099670"/>
    <lineage>
        <taxon>Bacteria</taxon>
        <taxon>Candidatus Dojkabacteria</taxon>
    </lineage>
</organism>
<keyword evidence="1" id="KW-1133">Transmembrane helix</keyword>
<keyword evidence="1" id="KW-0812">Transmembrane</keyword>